<reference evidence="2" key="2">
    <citation type="submission" date="2021-08" db="EMBL/GenBank/DDBJ databases">
        <authorList>
            <person name="Tani A."/>
            <person name="Ola A."/>
            <person name="Ogura Y."/>
            <person name="Katsura K."/>
            <person name="Hayashi T."/>
        </authorList>
    </citation>
    <scope>NUCLEOTIDE SEQUENCE</scope>
    <source>
        <strain evidence="2">KCTC 52305</strain>
    </source>
</reference>
<accession>A0ABQ4QYR1</accession>
<dbReference type="Proteomes" id="UP001055167">
    <property type="component" value="Unassembled WGS sequence"/>
</dbReference>
<comment type="similarity">
    <text evidence="1">Belongs to the ros/MucR family.</text>
</comment>
<dbReference type="EMBL" id="BPQH01000009">
    <property type="protein sequence ID" value="GJD50528.1"/>
    <property type="molecule type" value="Genomic_DNA"/>
</dbReference>
<sequence length="167" mass="18053">MASNEFCTIDNSSAAVFLASGFQEDYLMSDEYTGTPVDLTDLTADIVSAYVARNNVPAAELPHLLQTVHSALNSLGQPATPEPEKLTPPVPIRRSVTPDAIISLEDGKPYKSLKRHLNSRGLSPEQYRQKWGLPHDYPMVAANYAATRSALAKSIGLGQGRRKSATG</sequence>
<name>A0ABQ4QYR1_9HYPH</name>
<dbReference type="InterPro" id="IPR041920">
    <property type="entry name" value="ROS/MUCR_sf"/>
</dbReference>
<evidence type="ECO:0000256" key="1">
    <source>
        <dbReference type="ARBA" id="ARBA00007031"/>
    </source>
</evidence>
<evidence type="ECO:0000313" key="2">
    <source>
        <dbReference type="EMBL" id="GJD50528.1"/>
    </source>
</evidence>
<reference evidence="2" key="1">
    <citation type="journal article" date="2021" name="Front. Microbiol.">
        <title>Comprehensive Comparative Genomics and Phenotyping of Methylobacterium Species.</title>
        <authorList>
            <person name="Alessa O."/>
            <person name="Ogura Y."/>
            <person name="Fujitani Y."/>
            <person name="Takami H."/>
            <person name="Hayashi T."/>
            <person name="Sahin N."/>
            <person name="Tani A."/>
        </authorList>
    </citation>
    <scope>NUCLEOTIDE SEQUENCE</scope>
    <source>
        <strain evidence="2">KCTC 52305</strain>
    </source>
</reference>
<keyword evidence="3" id="KW-1185">Reference proteome</keyword>
<organism evidence="2 3">
    <name type="scientific">Methylobacterium crusticola</name>
    <dbReference type="NCBI Taxonomy" id="1697972"/>
    <lineage>
        <taxon>Bacteria</taxon>
        <taxon>Pseudomonadati</taxon>
        <taxon>Pseudomonadota</taxon>
        <taxon>Alphaproteobacteria</taxon>
        <taxon>Hyphomicrobiales</taxon>
        <taxon>Methylobacteriaceae</taxon>
        <taxon>Methylobacterium</taxon>
    </lineage>
</organism>
<proteinExistence type="inferred from homology"/>
<comment type="caution">
    <text evidence="2">The sequence shown here is derived from an EMBL/GenBank/DDBJ whole genome shotgun (WGS) entry which is preliminary data.</text>
</comment>
<protein>
    <submittedName>
        <fullName evidence="2">Transcriptional regulatory protein ros</fullName>
    </submittedName>
</protein>
<gene>
    <name evidence="2" type="primary">ros_6</name>
    <name evidence="2" type="ORF">OPKNFCMD_3271</name>
</gene>
<dbReference type="InterPro" id="IPR008807">
    <property type="entry name" value="ROS_MUCR"/>
</dbReference>
<dbReference type="Gene3D" id="1.10.10.1550">
    <property type="entry name" value="ROS/MUCR transcriptional regulator protein"/>
    <property type="match status" value="1"/>
</dbReference>
<evidence type="ECO:0000313" key="3">
    <source>
        <dbReference type="Proteomes" id="UP001055167"/>
    </source>
</evidence>
<dbReference type="Pfam" id="PF05443">
    <property type="entry name" value="ROS_MUCR"/>
    <property type="match status" value="1"/>
</dbReference>